<dbReference type="PANTHER" id="PTHR47707">
    <property type="entry name" value="8-OXO-DGTP DIPHOSPHATASE"/>
    <property type="match status" value="1"/>
</dbReference>
<keyword evidence="5" id="KW-0479">Metal-binding</keyword>
<evidence type="ECO:0000256" key="16">
    <source>
        <dbReference type="ARBA" id="ARBA00042798"/>
    </source>
</evidence>
<dbReference type="AlphaFoldDB" id="A0A091AV54"/>
<dbReference type="GO" id="GO:0009228">
    <property type="term" value="P:thiamine biosynthetic process"/>
    <property type="evidence" value="ECO:0007669"/>
    <property type="project" value="UniProtKB-KW"/>
</dbReference>
<dbReference type="SUPFAM" id="SSF51391">
    <property type="entry name" value="Thiamin phosphate synthase"/>
    <property type="match status" value="1"/>
</dbReference>
<evidence type="ECO:0000256" key="6">
    <source>
        <dbReference type="ARBA" id="ARBA00022763"/>
    </source>
</evidence>
<dbReference type="Gene3D" id="3.90.79.10">
    <property type="entry name" value="Nucleoside Triphosphate Pyrophosphohydrolase"/>
    <property type="match status" value="1"/>
</dbReference>
<keyword evidence="20" id="KW-1185">Reference proteome</keyword>
<keyword evidence="3" id="KW-0515">Mutator protein</keyword>
<dbReference type="GO" id="GO:0046872">
    <property type="term" value="F:metal ion binding"/>
    <property type="evidence" value="ECO:0007669"/>
    <property type="project" value="UniProtKB-KW"/>
</dbReference>
<keyword evidence="4" id="KW-0235">DNA replication</keyword>
<dbReference type="Pfam" id="PF02581">
    <property type="entry name" value="TMP-TENI"/>
    <property type="match status" value="1"/>
</dbReference>
<evidence type="ECO:0000256" key="15">
    <source>
        <dbReference type="ARBA" id="ARBA00041979"/>
    </source>
</evidence>
<dbReference type="FunFam" id="3.90.79.10:FF:000014">
    <property type="entry name" value="8-oxo-dGTP diphosphatase MutT"/>
    <property type="match status" value="1"/>
</dbReference>
<dbReference type="NCBIfam" id="NF006530">
    <property type="entry name" value="PRK08999.1"/>
    <property type="match status" value="1"/>
</dbReference>
<dbReference type="InterPro" id="IPR022998">
    <property type="entry name" value="ThiamineP_synth_TenI"/>
</dbReference>
<evidence type="ECO:0000256" key="7">
    <source>
        <dbReference type="ARBA" id="ARBA00022801"/>
    </source>
</evidence>
<feature type="domain" description="Nudix hydrolase" evidence="18">
    <location>
        <begin position="12"/>
        <end position="138"/>
    </location>
</feature>
<comment type="catalytic activity">
    <reaction evidence="10">
        <text>8-oxo-dGTP + H2O = 8-oxo-dGMP + diphosphate + H(+)</text>
        <dbReference type="Rhea" id="RHEA:31575"/>
        <dbReference type="ChEBI" id="CHEBI:15377"/>
        <dbReference type="ChEBI" id="CHEBI:15378"/>
        <dbReference type="ChEBI" id="CHEBI:33019"/>
        <dbReference type="ChEBI" id="CHEBI:63224"/>
        <dbReference type="ChEBI" id="CHEBI:77896"/>
        <dbReference type="EC" id="3.6.1.55"/>
    </reaction>
</comment>
<evidence type="ECO:0000313" key="20">
    <source>
        <dbReference type="Proteomes" id="UP000029385"/>
    </source>
</evidence>
<dbReference type="GO" id="GO:0006281">
    <property type="term" value="P:DNA repair"/>
    <property type="evidence" value="ECO:0007669"/>
    <property type="project" value="UniProtKB-KW"/>
</dbReference>
<keyword evidence="7 17" id="KW-0378">Hydrolase</keyword>
<comment type="cofactor">
    <cofactor evidence="1">
        <name>Mg(2+)</name>
        <dbReference type="ChEBI" id="CHEBI:18420"/>
    </cofactor>
</comment>
<comment type="similarity">
    <text evidence="2 17">Belongs to the Nudix hydrolase family.</text>
</comment>
<accession>A0A091AV54</accession>
<dbReference type="GO" id="GO:0044716">
    <property type="term" value="F:8-oxo-GDP phosphatase activity"/>
    <property type="evidence" value="ECO:0007669"/>
    <property type="project" value="TreeGrafter"/>
</dbReference>
<keyword evidence="9" id="KW-0234">DNA repair</keyword>
<evidence type="ECO:0000256" key="17">
    <source>
        <dbReference type="RuleBase" id="RU003476"/>
    </source>
</evidence>
<dbReference type="CDD" id="cd00564">
    <property type="entry name" value="TMP_TenI"/>
    <property type="match status" value="1"/>
</dbReference>
<dbReference type="InterPro" id="IPR013785">
    <property type="entry name" value="Aldolase_TIM"/>
</dbReference>
<dbReference type="STRING" id="1121015.GCA_000420545_02492"/>
<evidence type="ECO:0000256" key="13">
    <source>
        <dbReference type="ARBA" id="ARBA00040794"/>
    </source>
</evidence>
<dbReference type="InterPro" id="IPR047127">
    <property type="entry name" value="MutT-like"/>
</dbReference>
<comment type="catalytic activity">
    <reaction evidence="11">
        <text>8-oxo-GTP + H2O = 8-oxo-GMP + diphosphate + H(+)</text>
        <dbReference type="Rhea" id="RHEA:67616"/>
        <dbReference type="ChEBI" id="CHEBI:15377"/>
        <dbReference type="ChEBI" id="CHEBI:15378"/>
        <dbReference type="ChEBI" id="CHEBI:33019"/>
        <dbReference type="ChEBI" id="CHEBI:143553"/>
        <dbReference type="ChEBI" id="CHEBI:145694"/>
    </reaction>
</comment>
<dbReference type="InterPro" id="IPR020476">
    <property type="entry name" value="Nudix_hydrolase"/>
</dbReference>
<keyword evidence="8" id="KW-0460">Magnesium</keyword>
<evidence type="ECO:0000256" key="4">
    <source>
        <dbReference type="ARBA" id="ARBA00022705"/>
    </source>
</evidence>
<dbReference type="CDD" id="cd03425">
    <property type="entry name" value="NUDIX_MutT_NudA_like"/>
    <property type="match status" value="1"/>
</dbReference>
<dbReference type="SUPFAM" id="SSF55811">
    <property type="entry name" value="Nudix"/>
    <property type="match status" value="1"/>
</dbReference>
<dbReference type="GO" id="GO:0035539">
    <property type="term" value="F:8-oxo-7,8-dihydrodeoxyguanosine triphosphate pyrophosphatase activity"/>
    <property type="evidence" value="ECO:0007669"/>
    <property type="project" value="UniProtKB-EC"/>
</dbReference>
<dbReference type="eggNOG" id="COG0352">
    <property type="taxonomic scope" value="Bacteria"/>
</dbReference>
<dbReference type="RefSeq" id="WP_022970098.1">
    <property type="nucleotide sequence ID" value="NZ_ATVD01000005.1"/>
</dbReference>
<evidence type="ECO:0000259" key="18">
    <source>
        <dbReference type="PROSITE" id="PS51462"/>
    </source>
</evidence>
<evidence type="ECO:0000256" key="12">
    <source>
        <dbReference type="ARBA" id="ARBA00038905"/>
    </source>
</evidence>
<evidence type="ECO:0000256" key="2">
    <source>
        <dbReference type="ARBA" id="ARBA00005582"/>
    </source>
</evidence>
<dbReference type="PRINTS" id="PR00502">
    <property type="entry name" value="NUDIXFAMILY"/>
</dbReference>
<reference evidence="19 20" key="1">
    <citation type="submission" date="2013-09" db="EMBL/GenBank/DDBJ databases">
        <title>Genome sequencing of Arenimonas oryziterrae.</title>
        <authorList>
            <person name="Chen F."/>
            <person name="Wang G."/>
        </authorList>
    </citation>
    <scope>NUCLEOTIDE SEQUENCE [LARGE SCALE GENOMIC DNA]</scope>
    <source>
        <strain evidence="19 20">YC6267</strain>
    </source>
</reference>
<evidence type="ECO:0000256" key="9">
    <source>
        <dbReference type="ARBA" id="ARBA00023204"/>
    </source>
</evidence>
<dbReference type="PATRIC" id="fig|1121015.4.peg.1739"/>
<proteinExistence type="inferred from homology"/>
<evidence type="ECO:0000313" key="19">
    <source>
        <dbReference type="EMBL" id="KFN43142.1"/>
    </source>
</evidence>
<protein>
    <recommendedName>
        <fullName evidence="13">8-oxo-dGTP diphosphatase</fullName>
        <ecNumber evidence="12">3.6.1.55</ecNumber>
    </recommendedName>
    <alternativeName>
        <fullName evidence="16">7,8-dihydro-8-oxoguanine-triphosphatase</fullName>
    </alternativeName>
    <alternativeName>
        <fullName evidence="15">Mutator protein MutT</fullName>
    </alternativeName>
    <alternativeName>
        <fullName evidence="14">dGTP pyrophosphohydrolase</fullName>
    </alternativeName>
</protein>
<dbReference type="GO" id="GO:0006260">
    <property type="term" value="P:DNA replication"/>
    <property type="evidence" value="ECO:0007669"/>
    <property type="project" value="UniProtKB-KW"/>
</dbReference>
<evidence type="ECO:0000256" key="8">
    <source>
        <dbReference type="ARBA" id="ARBA00022842"/>
    </source>
</evidence>
<evidence type="ECO:0000256" key="10">
    <source>
        <dbReference type="ARBA" id="ARBA00035861"/>
    </source>
</evidence>
<dbReference type="OrthoDB" id="9810648at2"/>
<dbReference type="Gene3D" id="3.20.20.70">
    <property type="entry name" value="Aldolase class I"/>
    <property type="match status" value="1"/>
</dbReference>
<evidence type="ECO:0000256" key="1">
    <source>
        <dbReference type="ARBA" id="ARBA00001946"/>
    </source>
</evidence>
<dbReference type="GO" id="GO:0044715">
    <property type="term" value="F:8-oxo-dGDP phosphatase activity"/>
    <property type="evidence" value="ECO:0007669"/>
    <property type="project" value="TreeGrafter"/>
</dbReference>
<evidence type="ECO:0000256" key="3">
    <source>
        <dbReference type="ARBA" id="ARBA00022457"/>
    </source>
</evidence>
<dbReference type="Proteomes" id="UP000029385">
    <property type="component" value="Unassembled WGS sequence"/>
</dbReference>
<dbReference type="InterPro" id="IPR036206">
    <property type="entry name" value="ThiamineP_synth_sf"/>
</dbReference>
<dbReference type="PROSITE" id="PS00893">
    <property type="entry name" value="NUDIX_BOX"/>
    <property type="match status" value="1"/>
</dbReference>
<dbReference type="InterPro" id="IPR020084">
    <property type="entry name" value="NUDIX_hydrolase_CS"/>
</dbReference>
<dbReference type="Pfam" id="PF00293">
    <property type="entry name" value="NUDIX"/>
    <property type="match status" value="1"/>
</dbReference>
<dbReference type="PANTHER" id="PTHR47707:SF1">
    <property type="entry name" value="NUDIX HYDROLASE FAMILY PROTEIN"/>
    <property type="match status" value="1"/>
</dbReference>
<comment type="caution">
    <text evidence="19">The sequence shown here is derived from an EMBL/GenBank/DDBJ whole genome shotgun (WGS) entry which is preliminary data.</text>
</comment>
<evidence type="ECO:0000256" key="11">
    <source>
        <dbReference type="ARBA" id="ARBA00036904"/>
    </source>
</evidence>
<gene>
    <name evidence="19" type="ORF">N789_11305</name>
</gene>
<keyword evidence="6" id="KW-0227">DNA damage</keyword>
<dbReference type="EMBL" id="AVCI01000006">
    <property type="protein sequence ID" value="KFN43142.1"/>
    <property type="molecule type" value="Genomic_DNA"/>
</dbReference>
<organism evidence="19 20">
    <name type="scientific">Arenimonas oryziterrae DSM 21050 = YC6267</name>
    <dbReference type="NCBI Taxonomy" id="1121015"/>
    <lineage>
        <taxon>Bacteria</taxon>
        <taxon>Pseudomonadati</taxon>
        <taxon>Pseudomonadota</taxon>
        <taxon>Gammaproteobacteria</taxon>
        <taxon>Lysobacterales</taxon>
        <taxon>Lysobacteraceae</taxon>
        <taxon>Arenimonas</taxon>
    </lineage>
</organism>
<sequence length="334" mass="35374">MGGDRHRLAADGAIHVVAGVLSDARGRILLARRTAGRDLAGAWEFPGGKVEPGETPLQALDRELHEELGIRIDRAEPLIAVPQAYPDKRIVLDVYRVGSFTGKAQGLEKQALAWAPPDKLATYPMPPADRPVVAALTQASLCLVTPEPEPGADPDVFLRQIDAALAAGVTRVQLRVRSLDAASLRALAIAVKQRCDRQGAQMLINGEMALALELNCGLHLPAAQLRTLTARPLPAGQPVAASCHDAEELRLAQALDLDFAVVGPVAKTATHPEQSPLGWRAFSGLREGASLPLYAIGGLGPADLATARRHGAQGIAAIRGLWPAQPPRAAARRR</sequence>
<evidence type="ECO:0000256" key="5">
    <source>
        <dbReference type="ARBA" id="ARBA00022723"/>
    </source>
</evidence>
<dbReference type="InterPro" id="IPR015797">
    <property type="entry name" value="NUDIX_hydrolase-like_dom_sf"/>
</dbReference>
<dbReference type="InterPro" id="IPR000086">
    <property type="entry name" value="NUDIX_hydrolase_dom"/>
</dbReference>
<name>A0A091AV54_9GAMM</name>
<dbReference type="eggNOG" id="COG0494">
    <property type="taxonomic scope" value="Bacteria"/>
</dbReference>
<dbReference type="PROSITE" id="PS51462">
    <property type="entry name" value="NUDIX"/>
    <property type="match status" value="1"/>
</dbReference>
<dbReference type="GO" id="GO:0008413">
    <property type="term" value="F:8-oxo-7,8-dihydroguanosine triphosphate pyrophosphatase activity"/>
    <property type="evidence" value="ECO:0007669"/>
    <property type="project" value="TreeGrafter"/>
</dbReference>
<dbReference type="EC" id="3.6.1.55" evidence="12"/>
<evidence type="ECO:0000256" key="14">
    <source>
        <dbReference type="ARBA" id="ARBA00041592"/>
    </source>
</evidence>